<dbReference type="Gene3D" id="3.30.40.10">
    <property type="entry name" value="Zinc/RING finger domain, C3HC4 (zinc finger)"/>
    <property type="match status" value="1"/>
</dbReference>
<keyword evidence="6" id="KW-0396">Initiation factor</keyword>
<feature type="region of interest" description="Disordered" evidence="4">
    <location>
        <begin position="442"/>
        <end position="505"/>
    </location>
</feature>
<dbReference type="GO" id="GO:0006367">
    <property type="term" value="P:transcription initiation at RNA polymerase II promoter"/>
    <property type="evidence" value="ECO:0007669"/>
    <property type="project" value="InterPro"/>
</dbReference>
<dbReference type="InterPro" id="IPR002853">
    <property type="entry name" value="TFIIE_asu"/>
</dbReference>
<feature type="compositionally biased region" description="Polar residues" evidence="4">
    <location>
        <begin position="407"/>
        <end position="423"/>
    </location>
</feature>
<dbReference type="SMART" id="SM00531">
    <property type="entry name" value="TFIIE"/>
    <property type="match status" value="1"/>
</dbReference>
<proteinExistence type="inferred from homology"/>
<dbReference type="OrthoDB" id="361102at2759"/>
<evidence type="ECO:0000313" key="6">
    <source>
        <dbReference type="EMBL" id="OMJ24987.1"/>
    </source>
</evidence>
<dbReference type="AlphaFoldDB" id="A0A1R1YDK5"/>
<keyword evidence="6" id="KW-0648">Protein biosynthesis</keyword>
<name>A0A1R1YDK5_9FUNG</name>
<reference evidence="6 7" key="1">
    <citation type="submission" date="2017-01" db="EMBL/GenBank/DDBJ databases">
        <authorList>
            <person name="Mah S.A."/>
            <person name="Swanson W.J."/>
            <person name="Moy G.W."/>
            <person name="Vacquier V.D."/>
        </authorList>
    </citation>
    <scope>NUCLEOTIDE SEQUENCE [LARGE SCALE GENOMIC DNA]</scope>
    <source>
        <strain evidence="6 7">GSMNP</strain>
    </source>
</reference>
<feature type="region of interest" description="Disordered" evidence="4">
    <location>
        <begin position="399"/>
        <end position="423"/>
    </location>
</feature>
<dbReference type="GO" id="GO:0005673">
    <property type="term" value="C:transcription factor TFIIE complex"/>
    <property type="evidence" value="ECO:0007669"/>
    <property type="project" value="TreeGrafter"/>
</dbReference>
<dbReference type="Pfam" id="PF02002">
    <property type="entry name" value="TFIIE_alpha"/>
    <property type="match status" value="1"/>
</dbReference>
<comment type="similarity">
    <text evidence="1">Belongs to the TFIIE alpha subunit family.</text>
</comment>
<dbReference type="InterPro" id="IPR039997">
    <property type="entry name" value="TFE"/>
</dbReference>
<feature type="domain" description="HTH TFE/IIEalpha-type" evidence="5">
    <location>
        <begin position="9"/>
        <end position="100"/>
    </location>
</feature>
<keyword evidence="2" id="KW-0805">Transcription regulation</keyword>
<dbReference type="PANTHER" id="PTHR13097">
    <property type="entry name" value="TRANSCRIPTION INITIATION FACTOR IIE, ALPHA SUBUNIT"/>
    <property type="match status" value="1"/>
</dbReference>
<evidence type="ECO:0000256" key="2">
    <source>
        <dbReference type="ARBA" id="ARBA00023015"/>
    </source>
</evidence>
<keyword evidence="3" id="KW-0804">Transcription</keyword>
<dbReference type="InterPro" id="IPR017919">
    <property type="entry name" value="TFIIE/TFIIEa_HTH"/>
</dbReference>
<accession>A0A1R1YDK5</accession>
<evidence type="ECO:0000256" key="4">
    <source>
        <dbReference type="SAM" id="MobiDB-lite"/>
    </source>
</evidence>
<feature type="compositionally biased region" description="Polar residues" evidence="4">
    <location>
        <begin position="456"/>
        <end position="499"/>
    </location>
</feature>
<feature type="compositionally biased region" description="Basic and acidic residues" evidence="4">
    <location>
        <begin position="446"/>
        <end position="455"/>
    </location>
</feature>
<dbReference type="EMBL" id="LSSN01000244">
    <property type="protein sequence ID" value="OMJ24987.1"/>
    <property type="molecule type" value="Genomic_DNA"/>
</dbReference>
<evidence type="ECO:0000256" key="1">
    <source>
        <dbReference type="ARBA" id="ARBA00008947"/>
    </source>
</evidence>
<evidence type="ECO:0000259" key="5">
    <source>
        <dbReference type="PROSITE" id="PS51344"/>
    </source>
</evidence>
<dbReference type="Proteomes" id="UP000187283">
    <property type="component" value="Unassembled WGS sequence"/>
</dbReference>
<dbReference type="PROSITE" id="PS51344">
    <property type="entry name" value="HTH_TFE_IIE"/>
    <property type="match status" value="1"/>
</dbReference>
<gene>
    <name evidence="6" type="ORF">AYI70_g1208</name>
</gene>
<evidence type="ECO:0000256" key="3">
    <source>
        <dbReference type="ARBA" id="ARBA00023163"/>
    </source>
</evidence>
<comment type="caution">
    <text evidence="6">The sequence shown here is derived from an EMBL/GenBank/DDBJ whole genome shotgun (WGS) entry which is preliminary data.</text>
</comment>
<dbReference type="PANTHER" id="PTHR13097:SF7">
    <property type="entry name" value="GENERAL TRANSCRIPTION FACTOR IIE SUBUNIT 1"/>
    <property type="match status" value="1"/>
</dbReference>
<sequence>MSNESVAKVQLLVSIVARAFYADKYILALDYLNKKERAREDEISRFLQVPLKEVHKICGRLREEKLLRSQTRMESRKAEQKPISRTYYQLDYCLFVDVIKWRMWKLQQTVKSKMEVERSKQGFICPVCNIEYSTLQAMSLVDFTTGLFKCEICSGPLDDNTNSESAIKSQEVLSKLMDQCTPILNVLKQTDSLVLPQPLPFDLYQPPDIETDQYDKAIDSNYDASMNEDALNSSGGLGGGLAVSKDTGIKTGEILVEFDGDLTKEQELYNREQKALLKMKQNALPPWHVWSTVSDAIMVPESSINPEMIKLYLKRNTKSKSNVKNRAIYHNLYKNQILGNNGNISIELINNPDDFFCKYFTFKSPKNMNMGNSTGSDGGSADKEISNYYKELSNSLGIPKNKKRKFSNNNAGDTKSSGDGSSETTRFFDDLVNIKKPNTLGYKNIKTSDIDRDNNNTDGSEAVNSDGTGPDGINNNRTDDNSAMVSNNIDNASKTQRSNENQKDRPKILKSLIEFLEKNQPSNKSIKVANVDYELKDITHAELQRMTNSEYNEFWQFIHHTLVSILSKNGVDVDDTNDRIGQMTFGVLDCIK</sequence>
<dbReference type="SUPFAM" id="SSF57783">
    <property type="entry name" value="Zinc beta-ribbon"/>
    <property type="match status" value="1"/>
</dbReference>
<keyword evidence="7" id="KW-1185">Reference proteome</keyword>
<dbReference type="GO" id="GO:0003743">
    <property type="term" value="F:translation initiation factor activity"/>
    <property type="evidence" value="ECO:0007669"/>
    <property type="project" value="UniProtKB-KW"/>
</dbReference>
<dbReference type="InterPro" id="IPR024550">
    <property type="entry name" value="TFIIEa/SarR/Rpc3_HTH_dom"/>
</dbReference>
<dbReference type="InterPro" id="IPR013083">
    <property type="entry name" value="Znf_RING/FYVE/PHD"/>
</dbReference>
<evidence type="ECO:0000313" key="7">
    <source>
        <dbReference type="Proteomes" id="UP000187283"/>
    </source>
</evidence>
<organism evidence="6 7">
    <name type="scientific">Smittium culicis</name>
    <dbReference type="NCBI Taxonomy" id="133412"/>
    <lineage>
        <taxon>Eukaryota</taxon>
        <taxon>Fungi</taxon>
        <taxon>Fungi incertae sedis</taxon>
        <taxon>Zoopagomycota</taxon>
        <taxon>Kickxellomycotina</taxon>
        <taxon>Harpellomycetes</taxon>
        <taxon>Harpellales</taxon>
        <taxon>Legeriomycetaceae</taxon>
        <taxon>Smittium</taxon>
    </lineage>
</organism>
<protein>
    <submittedName>
        <fullName evidence="6">Transcription initiation factor IIE subunit alpha</fullName>
    </submittedName>
</protein>
<dbReference type="STRING" id="133412.A0A1R1YDK5"/>